<reference evidence="3" key="1">
    <citation type="journal article" date="2005" name="Nature">
        <title>The map-based sequence of the rice genome.</title>
        <authorList>
            <consortium name="International rice genome sequencing project (IRGSP)"/>
            <person name="Matsumoto T."/>
            <person name="Wu J."/>
            <person name="Kanamori H."/>
            <person name="Katayose Y."/>
            <person name="Fujisawa M."/>
            <person name="Namiki N."/>
            <person name="Mizuno H."/>
            <person name="Yamamoto K."/>
            <person name="Antonio B.A."/>
            <person name="Baba T."/>
            <person name="Sakata K."/>
            <person name="Nagamura Y."/>
            <person name="Aoki H."/>
            <person name="Arikawa K."/>
            <person name="Arita K."/>
            <person name="Bito T."/>
            <person name="Chiden Y."/>
            <person name="Fujitsuka N."/>
            <person name="Fukunaka R."/>
            <person name="Hamada M."/>
            <person name="Harada C."/>
            <person name="Hayashi A."/>
            <person name="Hijishita S."/>
            <person name="Honda M."/>
            <person name="Hosokawa S."/>
            <person name="Ichikawa Y."/>
            <person name="Idonuma A."/>
            <person name="Iijima M."/>
            <person name="Ikeda M."/>
            <person name="Ikeno M."/>
            <person name="Ito K."/>
            <person name="Ito S."/>
            <person name="Ito T."/>
            <person name="Ito Y."/>
            <person name="Ito Y."/>
            <person name="Iwabuchi A."/>
            <person name="Kamiya K."/>
            <person name="Karasawa W."/>
            <person name="Kurita K."/>
            <person name="Katagiri S."/>
            <person name="Kikuta A."/>
            <person name="Kobayashi H."/>
            <person name="Kobayashi N."/>
            <person name="Machita K."/>
            <person name="Maehara T."/>
            <person name="Masukawa M."/>
            <person name="Mizubayashi T."/>
            <person name="Mukai Y."/>
            <person name="Nagasaki H."/>
            <person name="Nagata Y."/>
            <person name="Naito S."/>
            <person name="Nakashima M."/>
            <person name="Nakama Y."/>
            <person name="Nakamichi Y."/>
            <person name="Nakamura M."/>
            <person name="Meguro A."/>
            <person name="Negishi M."/>
            <person name="Ohta I."/>
            <person name="Ohta T."/>
            <person name="Okamoto M."/>
            <person name="Ono N."/>
            <person name="Saji S."/>
            <person name="Sakaguchi M."/>
            <person name="Sakai K."/>
            <person name="Shibata M."/>
            <person name="Shimokawa T."/>
            <person name="Song J."/>
            <person name="Takazaki Y."/>
            <person name="Terasawa K."/>
            <person name="Tsugane M."/>
            <person name="Tsuji K."/>
            <person name="Ueda S."/>
            <person name="Waki K."/>
            <person name="Yamagata H."/>
            <person name="Yamamoto M."/>
            <person name="Yamamoto S."/>
            <person name="Yamane H."/>
            <person name="Yoshiki S."/>
            <person name="Yoshihara R."/>
            <person name="Yukawa K."/>
            <person name="Zhong H."/>
            <person name="Yano M."/>
            <person name="Yuan Q."/>
            <person name="Ouyang S."/>
            <person name="Liu J."/>
            <person name="Jones K.M."/>
            <person name="Gansberger K."/>
            <person name="Moffat K."/>
            <person name="Hill J."/>
            <person name="Bera J."/>
            <person name="Fadrosh D."/>
            <person name="Jin S."/>
            <person name="Johri S."/>
            <person name="Kim M."/>
            <person name="Overton L."/>
            <person name="Reardon M."/>
            <person name="Tsitrin T."/>
            <person name="Vuong H."/>
            <person name="Weaver B."/>
            <person name="Ciecko A."/>
            <person name="Tallon L."/>
            <person name="Jackson J."/>
            <person name="Pai G."/>
            <person name="Aken S.V."/>
            <person name="Utterback T."/>
            <person name="Reidmuller S."/>
            <person name="Feldblyum T."/>
            <person name="Hsiao J."/>
            <person name="Zismann V."/>
            <person name="Iobst S."/>
            <person name="de Vazeille A.R."/>
            <person name="Buell C.R."/>
            <person name="Ying K."/>
            <person name="Li Y."/>
            <person name="Lu T."/>
            <person name="Huang Y."/>
            <person name="Zhao Q."/>
            <person name="Feng Q."/>
            <person name="Zhang L."/>
            <person name="Zhu J."/>
            <person name="Weng Q."/>
            <person name="Mu J."/>
            <person name="Lu Y."/>
            <person name="Fan D."/>
            <person name="Liu Y."/>
            <person name="Guan J."/>
            <person name="Zhang Y."/>
            <person name="Yu S."/>
            <person name="Liu X."/>
            <person name="Zhang Y."/>
            <person name="Hong G."/>
            <person name="Han B."/>
            <person name="Choisne N."/>
            <person name="Demange N."/>
            <person name="Orjeda G."/>
            <person name="Samain S."/>
            <person name="Cattolico L."/>
            <person name="Pelletier E."/>
            <person name="Couloux A."/>
            <person name="Segurens B."/>
            <person name="Wincker P."/>
            <person name="D'Hont A."/>
            <person name="Scarpelli C."/>
            <person name="Weissenbach J."/>
            <person name="Salanoubat M."/>
            <person name="Quetier F."/>
            <person name="Yu Y."/>
            <person name="Kim H.R."/>
            <person name="Rambo T."/>
            <person name="Currie J."/>
            <person name="Collura K."/>
            <person name="Luo M."/>
            <person name="Yang T."/>
            <person name="Ammiraju J.S.S."/>
            <person name="Engler F."/>
            <person name="Soderlund C."/>
            <person name="Wing R.A."/>
            <person name="Palmer L.E."/>
            <person name="de la Bastide M."/>
            <person name="Spiegel L."/>
            <person name="Nascimento L."/>
            <person name="Zutavern T."/>
            <person name="O'Shaughnessy A."/>
            <person name="Dike S."/>
            <person name="Dedhia N."/>
            <person name="Preston R."/>
            <person name="Balija V."/>
            <person name="McCombie W.R."/>
            <person name="Chow T."/>
            <person name="Chen H."/>
            <person name="Chung M."/>
            <person name="Chen C."/>
            <person name="Shaw J."/>
            <person name="Wu H."/>
            <person name="Hsiao K."/>
            <person name="Chao Y."/>
            <person name="Chu M."/>
            <person name="Cheng C."/>
            <person name="Hour A."/>
            <person name="Lee P."/>
            <person name="Lin S."/>
            <person name="Lin Y."/>
            <person name="Liou J."/>
            <person name="Liu S."/>
            <person name="Hsing Y."/>
            <person name="Raghuvanshi S."/>
            <person name="Mohanty A."/>
            <person name="Bharti A.K."/>
            <person name="Gaur A."/>
            <person name="Gupta V."/>
            <person name="Kumar D."/>
            <person name="Ravi V."/>
            <person name="Vij S."/>
            <person name="Kapur A."/>
            <person name="Khurana P."/>
            <person name="Khurana P."/>
            <person name="Khurana J.P."/>
            <person name="Tyagi A.K."/>
            <person name="Gaikwad K."/>
            <person name="Singh A."/>
            <person name="Dalal V."/>
            <person name="Srivastava S."/>
            <person name="Dixit A."/>
            <person name="Pal A.K."/>
            <person name="Ghazi I.A."/>
            <person name="Yadav M."/>
            <person name="Pandit A."/>
            <person name="Bhargava A."/>
            <person name="Sureshbabu K."/>
            <person name="Batra K."/>
            <person name="Sharma T.R."/>
            <person name="Mohapatra T."/>
            <person name="Singh N.K."/>
            <person name="Messing J."/>
            <person name="Nelson A.B."/>
            <person name="Fuks G."/>
            <person name="Kavchok S."/>
            <person name="Keizer G."/>
            <person name="Linton E."/>
            <person name="Llaca V."/>
            <person name="Song R."/>
            <person name="Tanyolac B."/>
            <person name="Young S."/>
            <person name="Ho-Il K."/>
            <person name="Hahn J.H."/>
            <person name="Sangsakoo G."/>
            <person name="Vanavichit A."/>
            <person name="de Mattos Luiz.A.T."/>
            <person name="Zimmer P.D."/>
            <person name="Malone G."/>
            <person name="Dellagostin O."/>
            <person name="de Oliveira A.C."/>
            <person name="Bevan M."/>
            <person name="Bancroft I."/>
            <person name="Minx P."/>
            <person name="Cordum H."/>
            <person name="Wilson R."/>
            <person name="Cheng Z."/>
            <person name="Jin W."/>
            <person name="Jiang J."/>
            <person name="Leong S.A."/>
            <person name="Iwama H."/>
            <person name="Gojobori T."/>
            <person name="Itoh T."/>
            <person name="Niimura Y."/>
            <person name="Fujii Y."/>
            <person name="Habara T."/>
            <person name="Sakai H."/>
            <person name="Sato Y."/>
            <person name="Wilson G."/>
            <person name="Kumar K."/>
            <person name="McCouch S."/>
            <person name="Juretic N."/>
            <person name="Hoen D."/>
            <person name="Wright S."/>
            <person name="Bruskiewich R."/>
            <person name="Bureau T."/>
            <person name="Miyao A."/>
            <person name="Hirochika H."/>
            <person name="Nishikawa T."/>
            <person name="Kadowaki K."/>
            <person name="Sugiura M."/>
            <person name="Burr B."/>
            <person name="Sasaki T."/>
        </authorList>
    </citation>
    <scope>NUCLEOTIDE SEQUENCE [LARGE SCALE GENOMIC DNA]</scope>
    <source>
        <strain evidence="3">cv. Nipponbare</strain>
    </source>
</reference>
<sequence length="124" mass="13687">MGEEGGGLQSKPRRCEPNHCHHRRDPRAGAHTVRAVRCSAPPDPTARSGDRWRSRDCHRCGSSAPLSVSPAIGFGLEFSARAWRPVRASRSPGPNLVRRWCPVKPSRRGRCLADAVDEFSWPPA</sequence>
<gene>
    <name evidence="2" type="primary">OSJNBb0028C01.42</name>
</gene>
<dbReference type="EMBL" id="AC079029">
    <property type="protein sequence ID" value="AAM92305.1"/>
    <property type="molecule type" value="Genomic_DNA"/>
</dbReference>
<evidence type="ECO:0000256" key="1">
    <source>
        <dbReference type="SAM" id="MobiDB-lite"/>
    </source>
</evidence>
<evidence type="ECO:0000313" key="2">
    <source>
        <dbReference type="EMBL" id="AAM92305.1"/>
    </source>
</evidence>
<feature type="region of interest" description="Disordered" evidence="1">
    <location>
        <begin position="1"/>
        <end position="54"/>
    </location>
</feature>
<protein>
    <submittedName>
        <fullName evidence="2">Uncharacterized protein</fullName>
    </submittedName>
</protein>
<proteinExistence type="predicted"/>
<dbReference type="Proteomes" id="UP000000763">
    <property type="component" value="Chromosome 10"/>
</dbReference>
<reference evidence="3" key="2">
    <citation type="journal article" date="2008" name="Nucleic Acids Res.">
        <title>The rice annotation project database (RAP-DB): 2008 update.</title>
        <authorList>
            <consortium name="The rice annotation project (RAP)"/>
        </authorList>
    </citation>
    <scope>GENOME REANNOTATION</scope>
    <source>
        <strain evidence="3">cv. Nipponbare</strain>
    </source>
</reference>
<accession>Q8LNI6</accession>
<evidence type="ECO:0000313" key="3">
    <source>
        <dbReference type="Proteomes" id="UP000000763"/>
    </source>
</evidence>
<name>Q8LNI6_ORYSJ</name>
<organism evidence="2 3">
    <name type="scientific">Oryza sativa subsp. japonica</name>
    <name type="common">Rice</name>
    <dbReference type="NCBI Taxonomy" id="39947"/>
    <lineage>
        <taxon>Eukaryota</taxon>
        <taxon>Viridiplantae</taxon>
        <taxon>Streptophyta</taxon>
        <taxon>Embryophyta</taxon>
        <taxon>Tracheophyta</taxon>
        <taxon>Spermatophyta</taxon>
        <taxon>Magnoliopsida</taxon>
        <taxon>Liliopsida</taxon>
        <taxon>Poales</taxon>
        <taxon>Poaceae</taxon>
        <taxon>BOP clade</taxon>
        <taxon>Oryzoideae</taxon>
        <taxon>Oryzeae</taxon>
        <taxon>Oryzinae</taxon>
        <taxon>Oryza</taxon>
        <taxon>Oryza sativa</taxon>
    </lineage>
</organism>
<dbReference type="AlphaFoldDB" id="Q8LNI6"/>